<evidence type="ECO:0000256" key="1">
    <source>
        <dbReference type="SAM" id="MobiDB-lite"/>
    </source>
</evidence>
<dbReference type="EMBL" id="CADCXU010018849">
    <property type="protein sequence ID" value="CAB0007175.1"/>
    <property type="molecule type" value="Genomic_DNA"/>
</dbReference>
<dbReference type="AlphaFoldDB" id="A0A6H5GWF9"/>
<feature type="region of interest" description="Disordered" evidence="1">
    <location>
        <begin position="34"/>
        <end position="59"/>
    </location>
</feature>
<proteinExistence type="predicted"/>
<keyword evidence="4" id="KW-1185">Reference proteome</keyword>
<evidence type="ECO:0000313" key="2">
    <source>
        <dbReference type="EMBL" id="CAB0007173.1"/>
    </source>
</evidence>
<dbReference type="Proteomes" id="UP000479000">
    <property type="component" value="Unassembled WGS sequence"/>
</dbReference>
<protein>
    <submittedName>
        <fullName evidence="2">Uncharacterized protein</fullName>
    </submittedName>
</protein>
<feature type="compositionally biased region" description="Low complexity" evidence="1">
    <location>
        <begin position="47"/>
        <end position="59"/>
    </location>
</feature>
<sequence length="72" mass="7739">MFHGKMLRSSCIANLKKGSRNSCSSIWSAFEHVEGSSARGKSEGDDATPTRPPAGAARPLSEQILVAMSRYL</sequence>
<organism evidence="2 4">
    <name type="scientific">Nesidiocoris tenuis</name>
    <dbReference type="NCBI Taxonomy" id="355587"/>
    <lineage>
        <taxon>Eukaryota</taxon>
        <taxon>Metazoa</taxon>
        <taxon>Ecdysozoa</taxon>
        <taxon>Arthropoda</taxon>
        <taxon>Hexapoda</taxon>
        <taxon>Insecta</taxon>
        <taxon>Pterygota</taxon>
        <taxon>Neoptera</taxon>
        <taxon>Paraneoptera</taxon>
        <taxon>Hemiptera</taxon>
        <taxon>Heteroptera</taxon>
        <taxon>Panheteroptera</taxon>
        <taxon>Cimicomorpha</taxon>
        <taxon>Miridae</taxon>
        <taxon>Dicyphina</taxon>
        <taxon>Nesidiocoris</taxon>
    </lineage>
</organism>
<accession>A0A6H5GWF9</accession>
<reference evidence="2 4" key="1">
    <citation type="submission" date="2020-02" db="EMBL/GenBank/DDBJ databases">
        <authorList>
            <person name="Ferguson B K."/>
        </authorList>
    </citation>
    <scope>NUCLEOTIDE SEQUENCE [LARGE SCALE GENOMIC DNA]</scope>
</reference>
<dbReference type="EMBL" id="CADCXU010018848">
    <property type="protein sequence ID" value="CAB0007173.1"/>
    <property type="molecule type" value="Genomic_DNA"/>
</dbReference>
<name>A0A6H5GWF9_9HEMI</name>
<evidence type="ECO:0000313" key="4">
    <source>
        <dbReference type="Proteomes" id="UP000479000"/>
    </source>
</evidence>
<gene>
    <name evidence="2" type="ORF">NTEN_LOCUS12518</name>
    <name evidence="3" type="ORF">NTEN_LOCUS12520</name>
</gene>
<evidence type="ECO:0000313" key="3">
    <source>
        <dbReference type="EMBL" id="CAB0007175.1"/>
    </source>
</evidence>